<feature type="non-terminal residue" evidence="1">
    <location>
        <position position="100"/>
    </location>
</feature>
<name>A0ABQ9IBE1_9NEOP</name>
<organism evidence="1 2">
    <name type="scientific">Dryococelus australis</name>
    <dbReference type="NCBI Taxonomy" id="614101"/>
    <lineage>
        <taxon>Eukaryota</taxon>
        <taxon>Metazoa</taxon>
        <taxon>Ecdysozoa</taxon>
        <taxon>Arthropoda</taxon>
        <taxon>Hexapoda</taxon>
        <taxon>Insecta</taxon>
        <taxon>Pterygota</taxon>
        <taxon>Neoptera</taxon>
        <taxon>Polyneoptera</taxon>
        <taxon>Phasmatodea</taxon>
        <taxon>Verophasmatodea</taxon>
        <taxon>Anareolatae</taxon>
        <taxon>Phasmatidae</taxon>
        <taxon>Eurycanthinae</taxon>
        <taxon>Dryococelus</taxon>
    </lineage>
</organism>
<keyword evidence="2" id="KW-1185">Reference proteome</keyword>
<protein>
    <submittedName>
        <fullName evidence="1">Uncharacterized protein</fullName>
    </submittedName>
</protein>
<accession>A0ABQ9IBE1</accession>
<proteinExistence type="predicted"/>
<gene>
    <name evidence="1" type="ORF">PR048_006596</name>
</gene>
<dbReference type="Proteomes" id="UP001159363">
    <property type="component" value="Chromosome 2"/>
</dbReference>
<reference evidence="1 2" key="1">
    <citation type="submission" date="2023-02" db="EMBL/GenBank/DDBJ databases">
        <title>LHISI_Scaffold_Assembly.</title>
        <authorList>
            <person name="Stuart O.P."/>
            <person name="Cleave R."/>
            <person name="Magrath M.J.L."/>
            <person name="Mikheyev A.S."/>
        </authorList>
    </citation>
    <scope>NUCLEOTIDE SEQUENCE [LARGE SCALE GENOMIC DNA]</scope>
    <source>
        <strain evidence="1">Daus_M_001</strain>
        <tissue evidence="1">Leg muscle</tissue>
    </source>
</reference>
<evidence type="ECO:0000313" key="2">
    <source>
        <dbReference type="Proteomes" id="UP001159363"/>
    </source>
</evidence>
<sequence length="100" mass="11788">MVAYFVLQQSDIGLKMKLQDDEDNDAVPYYFVRDETFPHTRYFMRPYPQRKINITITQKESLTTEGGKKIECVFGMMVEKFQVLNSPISCRDPEKVNDIR</sequence>
<comment type="caution">
    <text evidence="1">The sequence shown here is derived from an EMBL/GenBank/DDBJ whole genome shotgun (WGS) entry which is preliminary data.</text>
</comment>
<dbReference type="EMBL" id="JARBHB010000002">
    <property type="protein sequence ID" value="KAJ8893990.1"/>
    <property type="molecule type" value="Genomic_DNA"/>
</dbReference>
<evidence type="ECO:0000313" key="1">
    <source>
        <dbReference type="EMBL" id="KAJ8893990.1"/>
    </source>
</evidence>